<dbReference type="GO" id="GO:0004850">
    <property type="term" value="F:uridine phosphorylase activity"/>
    <property type="evidence" value="ECO:0007669"/>
    <property type="project" value="InterPro"/>
</dbReference>
<feature type="binding site" evidence="2">
    <location>
        <position position="277"/>
    </location>
    <ligand>
        <name>substrate</name>
    </ligand>
</feature>
<dbReference type="eggNOG" id="KOG3728">
    <property type="taxonomic scope" value="Eukaryota"/>
</dbReference>
<dbReference type="HOGENOM" id="CLU_054104_1_0_1"/>
<dbReference type="Proteomes" id="UP000007801">
    <property type="component" value="Unassembled WGS sequence"/>
</dbReference>
<accession>B3M3A7</accession>
<dbReference type="PANTHER" id="PTHR43691:SF11">
    <property type="entry name" value="FI09636P-RELATED"/>
    <property type="match status" value="1"/>
</dbReference>
<dbReference type="EMBL" id="CH902617">
    <property type="protein sequence ID" value="EDV43568.2"/>
    <property type="molecule type" value="Genomic_DNA"/>
</dbReference>
<dbReference type="GO" id="GO:0005829">
    <property type="term" value="C:cytosol"/>
    <property type="evidence" value="ECO:0007669"/>
    <property type="project" value="TreeGrafter"/>
</dbReference>
<dbReference type="InParanoid" id="B3M3A7"/>
<feature type="binding site" evidence="2">
    <location>
        <position position="279"/>
    </location>
    <ligand>
        <name>substrate</name>
    </ligand>
</feature>
<dbReference type="GeneID" id="6501332"/>
<evidence type="ECO:0000313" key="4">
    <source>
        <dbReference type="EMBL" id="EDV43568.2"/>
    </source>
</evidence>
<feature type="binding site" evidence="2">
    <location>
        <position position="153"/>
    </location>
    <ligand>
        <name>phosphate</name>
        <dbReference type="ChEBI" id="CHEBI:43474"/>
    </ligand>
</feature>
<name>B3M3A7_DROAN</name>
<dbReference type="NCBIfam" id="TIGR01719">
    <property type="entry name" value="euk_UDPppase"/>
    <property type="match status" value="1"/>
</dbReference>
<keyword evidence="4" id="KW-0808">Transferase</keyword>
<dbReference type="Gene3D" id="3.40.50.1580">
    <property type="entry name" value="Nucleoside phosphorylase domain"/>
    <property type="match status" value="1"/>
</dbReference>
<dbReference type="InterPro" id="IPR000845">
    <property type="entry name" value="Nucleoside_phosphorylase_d"/>
</dbReference>
<dbReference type="SMR" id="B3M3A7"/>
<evidence type="ECO:0000256" key="1">
    <source>
        <dbReference type="ARBA" id="ARBA00010456"/>
    </source>
</evidence>
<keyword evidence="4" id="KW-0328">Glycosyltransferase</keyword>
<dbReference type="AlphaFoldDB" id="B3M3A7"/>
<dbReference type="InterPro" id="IPR035994">
    <property type="entry name" value="Nucleoside_phosphorylase_sf"/>
</dbReference>
<dbReference type="OrthoDB" id="204058at2759"/>
<organism evidence="4 5">
    <name type="scientific">Drosophila ananassae</name>
    <name type="common">Fruit fly</name>
    <dbReference type="NCBI Taxonomy" id="7217"/>
    <lineage>
        <taxon>Eukaryota</taxon>
        <taxon>Metazoa</taxon>
        <taxon>Ecdysozoa</taxon>
        <taxon>Arthropoda</taxon>
        <taxon>Hexapoda</taxon>
        <taxon>Insecta</taxon>
        <taxon>Pterygota</taxon>
        <taxon>Neoptera</taxon>
        <taxon>Endopterygota</taxon>
        <taxon>Diptera</taxon>
        <taxon>Brachycera</taxon>
        <taxon>Muscomorpha</taxon>
        <taxon>Ephydroidea</taxon>
        <taxon>Drosophilidae</taxon>
        <taxon>Drosophila</taxon>
        <taxon>Sophophora</taxon>
    </lineage>
</organism>
<feature type="binding site" evidence="2">
    <location>
        <begin position="197"/>
        <end position="200"/>
    </location>
    <ligand>
        <name>phosphate</name>
        <dbReference type="ChEBI" id="CHEBI:43474"/>
    </ligand>
</feature>
<dbReference type="GO" id="GO:0009166">
    <property type="term" value="P:nucleotide catabolic process"/>
    <property type="evidence" value="ECO:0007669"/>
    <property type="project" value="InterPro"/>
</dbReference>
<dbReference type="Pfam" id="PF01048">
    <property type="entry name" value="PNP_UDP_1"/>
    <property type="match status" value="1"/>
</dbReference>
<dbReference type="PANTHER" id="PTHR43691">
    <property type="entry name" value="URIDINE PHOSPHORYLASE"/>
    <property type="match status" value="1"/>
</dbReference>
<dbReference type="KEGG" id="dan:6501332"/>
<dbReference type="CDD" id="cd17763">
    <property type="entry name" value="UP_hUPP-like"/>
    <property type="match status" value="1"/>
</dbReference>
<evidence type="ECO:0000313" key="5">
    <source>
        <dbReference type="Proteomes" id="UP000007801"/>
    </source>
</evidence>
<evidence type="ECO:0000256" key="2">
    <source>
        <dbReference type="PIRSR" id="PIRSR610059-50"/>
    </source>
</evidence>
<sequence>MEPCTLLCRHYVRFRKLAQFATSTRRRRIGRVLHSPLLFPFQKWHHVVHSVANKTFRSFIENYTVRPFSKMSGSIELANPHLETMCSDFLYHLNINVENSQEPTEIKNKFGDVKVICCGGTVSRMRQLALYLRKVLDDPETGEPVDLCSGGHRYAMFKVGPVLTVSHGVGSSTFSVVLHELLKLVKYAGCEDPVFLRIGTCGGVGVPPGTVVVTKNAFNGFLRNEHEIAILGKRVVRPAQFPDSVIKDVIAYGSKEDDGFKTISGNTMGTDCFYEGQGRLDGAICEYTEADKMEFLKKCFDLGIVNIEMEASMFASVTQKIGVKAGDVCVTIVNRLNGDQVEITMEKKHEFEQRPFLVVGRYIKNLLQKC</sequence>
<keyword evidence="5" id="KW-1185">Reference proteome</keyword>
<protein>
    <recommendedName>
        <fullName evidence="3">Nucleoside phosphorylase domain-containing protein</fullName>
    </recommendedName>
</protein>
<dbReference type="GO" id="GO:0006218">
    <property type="term" value="P:uridine catabolic process"/>
    <property type="evidence" value="ECO:0007669"/>
    <property type="project" value="TreeGrafter"/>
</dbReference>
<dbReference type="FunCoup" id="B3M3A7">
    <property type="interactions" value="140"/>
</dbReference>
<feature type="domain" description="Nucleoside phosphorylase" evidence="3">
    <location>
        <begin position="116"/>
        <end position="353"/>
    </location>
</feature>
<dbReference type="STRING" id="7217.B3M3A7"/>
<reference evidence="4 5" key="1">
    <citation type="journal article" date="2007" name="Nature">
        <title>Evolution of genes and genomes on the Drosophila phylogeny.</title>
        <authorList>
            <consortium name="Drosophila 12 Genomes Consortium"/>
            <person name="Clark A.G."/>
            <person name="Eisen M.B."/>
            <person name="Smith D.R."/>
            <person name="Bergman C.M."/>
            <person name="Oliver B."/>
            <person name="Markow T.A."/>
            <person name="Kaufman T.C."/>
            <person name="Kellis M."/>
            <person name="Gelbart W."/>
            <person name="Iyer V.N."/>
            <person name="Pollard D.A."/>
            <person name="Sackton T.B."/>
            <person name="Larracuente A.M."/>
            <person name="Singh N.D."/>
            <person name="Abad J.P."/>
            <person name="Abt D.N."/>
            <person name="Adryan B."/>
            <person name="Aguade M."/>
            <person name="Akashi H."/>
            <person name="Anderson W.W."/>
            <person name="Aquadro C.F."/>
            <person name="Ardell D.H."/>
            <person name="Arguello R."/>
            <person name="Artieri C.G."/>
            <person name="Barbash D.A."/>
            <person name="Barker D."/>
            <person name="Barsanti P."/>
            <person name="Batterham P."/>
            <person name="Batzoglou S."/>
            <person name="Begun D."/>
            <person name="Bhutkar A."/>
            <person name="Blanco E."/>
            <person name="Bosak S.A."/>
            <person name="Bradley R.K."/>
            <person name="Brand A.D."/>
            <person name="Brent M.R."/>
            <person name="Brooks A.N."/>
            <person name="Brown R.H."/>
            <person name="Butlin R.K."/>
            <person name="Caggese C."/>
            <person name="Calvi B.R."/>
            <person name="Bernardo de Carvalho A."/>
            <person name="Caspi A."/>
            <person name="Castrezana S."/>
            <person name="Celniker S.E."/>
            <person name="Chang J.L."/>
            <person name="Chapple C."/>
            <person name="Chatterji S."/>
            <person name="Chinwalla A."/>
            <person name="Civetta A."/>
            <person name="Clifton S.W."/>
            <person name="Comeron J.M."/>
            <person name="Costello J.C."/>
            <person name="Coyne J.A."/>
            <person name="Daub J."/>
            <person name="David R.G."/>
            <person name="Delcher A.L."/>
            <person name="Delehaunty K."/>
            <person name="Do C.B."/>
            <person name="Ebling H."/>
            <person name="Edwards K."/>
            <person name="Eickbush T."/>
            <person name="Evans J.D."/>
            <person name="Filipski A."/>
            <person name="Findeiss S."/>
            <person name="Freyhult E."/>
            <person name="Fulton L."/>
            <person name="Fulton R."/>
            <person name="Garcia A.C."/>
            <person name="Gardiner A."/>
            <person name="Garfield D.A."/>
            <person name="Garvin B.E."/>
            <person name="Gibson G."/>
            <person name="Gilbert D."/>
            <person name="Gnerre S."/>
            <person name="Godfrey J."/>
            <person name="Good R."/>
            <person name="Gotea V."/>
            <person name="Gravely B."/>
            <person name="Greenberg A.J."/>
            <person name="Griffiths-Jones S."/>
            <person name="Gross S."/>
            <person name="Guigo R."/>
            <person name="Gustafson E.A."/>
            <person name="Haerty W."/>
            <person name="Hahn M.W."/>
            <person name="Halligan D.L."/>
            <person name="Halpern A.L."/>
            <person name="Halter G.M."/>
            <person name="Han M.V."/>
            <person name="Heger A."/>
            <person name="Hillier L."/>
            <person name="Hinrichs A.S."/>
            <person name="Holmes I."/>
            <person name="Hoskins R.A."/>
            <person name="Hubisz M.J."/>
            <person name="Hultmark D."/>
            <person name="Huntley M.A."/>
            <person name="Jaffe D.B."/>
            <person name="Jagadeeshan S."/>
            <person name="Jeck W.R."/>
            <person name="Johnson J."/>
            <person name="Jones C.D."/>
            <person name="Jordan W.C."/>
            <person name="Karpen G.H."/>
            <person name="Kataoka E."/>
            <person name="Keightley P.D."/>
            <person name="Kheradpour P."/>
            <person name="Kirkness E.F."/>
            <person name="Koerich L.B."/>
            <person name="Kristiansen K."/>
            <person name="Kudrna D."/>
            <person name="Kulathinal R.J."/>
            <person name="Kumar S."/>
            <person name="Kwok R."/>
            <person name="Lander E."/>
            <person name="Langley C.H."/>
            <person name="Lapoint R."/>
            <person name="Lazzaro B.P."/>
            <person name="Lee S.J."/>
            <person name="Levesque L."/>
            <person name="Li R."/>
            <person name="Lin C.F."/>
            <person name="Lin M.F."/>
            <person name="Lindblad-Toh K."/>
            <person name="Llopart A."/>
            <person name="Long M."/>
            <person name="Low L."/>
            <person name="Lozovsky E."/>
            <person name="Lu J."/>
            <person name="Luo M."/>
            <person name="Machado C.A."/>
            <person name="Makalowski W."/>
            <person name="Marzo M."/>
            <person name="Matsuda M."/>
            <person name="Matzkin L."/>
            <person name="McAllister B."/>
            <person name="McBride C.S."/>
            <person name="McKernan B."/>
            <person name="McKernan K."/>
            <person name="Mendez-Lago M."/>
            <person name="Minx P."/>
            <person name="Mollenhauer M.U."/>
            <person name="Montooth K."/>
            <person name="Mount S.M."/>
            <person name="Mu X."/>
            <person name="Myers E."/>
            <person name="Negre B."/>
            <person name="Newfeld S."/>
            <person name="Nielsen R."/>
            <person name="Noor M.A."/>
            <person name="O'Grady P."/>
            <person name="Pachter L."/>
            <person name="Papaceit M."/>
            <person name="Parisi M.J."/>
            <person name="Parisi M."/>
            <person name="Parts L."/>
            <person name="Pedersen J.S."/>
            <person name="Pesole G."/>
            <person name="Phillippy A.M."/>
            <person name="Ponting C.P."/>
            <person name="Pop M."/>
            <person name="Porcelli D."/>
            <person name="Powell J.R."/>
            <person name="Prohaska S."/>
            <person name="Pruitt K."/>
            <person name="Puig M."/>
            <person name="Quesneville H."/>
            <person name="Ram K.R."/>
            <person name="Rand D."/>
            <person name="Rasmussen M.D."/>
            <person name="Reed L.K."/>
            <person name="Reenan R."/>
            <person name="Reily A."/>
            <person name="Remington K.A."/>
            <person name="Rieger T.T."/>
            <person name="Ritchie M.G."/>
            <person name="Robin C."/>
            <person name="Rogers Y.H."/>
            <person name="Rohde C."/>
            <person name="Rozas J."/>
            <person name="Rubenfield M.J."/>
            <person name="Ruiz A."/>
            <person name="Russo S."/>
            <person name="Salzberg S.L."/>
            <person name="Sanchez-Gracia A."/>
            <person name="Saranga D.J."/>
            <person name="Sato H."/>
            <person name="Schaeffer S.W."/>
            <person name="Schatz M.C."/>
            <person name="Schlenke T."/>
            <person name="Schwartz R."/>
            <person name="Segarra C."/>
            <person name="Singh R.S."/>
            <person name="Sirot L."/>
            <person name="Sirota M."/>
            <person name="Sisneros N.B."/>
            <person name="Smith C.D."/>
            <person name="Smith T.F."/>
            <person name="Spieth J."/>
            <person name="Stage D.E."/>
            <person name="Stark A."/>
            <person name="Stephan W."/>
            <person name="Strausberg R.L."/>
            <person name="Strempel S."/>
            <person name="Sturgill D."/>
            <person name="Sutton G."/>
            <person name="Sutton G.G."/>
            <person name="Tao W."/>
            <person name="Teichmann S."/>
            <person name="Tobari Y.N."/>
            <person name="Tomimura Y."/>
            <person name="Tsolas J.M."/>
            <person name="Valente V.L."/>
            <person name="Venter E."/>
            <person name="Venter J.C."/>
            <person name="Vicario S."/>
            <person name="Vieira F.G."/>
            <person name="Vilella A.J."/>
            <person name="Villasante A."/>
            <person name="Walenz B."/>
            <person name="Wang J."/>
            <person name="Wasserman M."/>
            <person name="Watts T."/>
            <person name="Wilson D."/>
            <person name="Wilson R.K."/>
            <person name="Wing R.A."/>
            <person name="Wolfner M.F."/>
            <person name="Wong A."/>
            <person name="Wong G.K."/>
            <person name="Wu C.I."/>
            <person name="Wu G."/>
            <person name="Yamamoto D."/>
            <person name="Yang H.P."/>
            <person name="Yang S.P."/>
            <person name="Yorke J.A."/>
            <person name="Yoshida K."/>
            <person name="Zdobnov E."/>
            <person name="Zhang P."/>
            <person name="Zhang Y."/>
            <person name="Zimin A.V."/>
            <person name="Baldwin J."/>
            <person name="Abdouelleil A."/>
            <person name="Abdulkadir J."/>
            <person name="Abebe A."/>
            <person name="Abera B."/>
            <person name="Abreu J."/>
            <person name="Acer S.C."/>
            <person name="Aftuck L."/>
            <person name="Alexander A."/>
            <person name="An P."/>
            <person name="Anderson E."/>
            <person name="Anderson S."/>
            <person name="Arachi H."/>
            <person name="Azer M."/>
            <person name="Bachantsang P."/>
            <person name="Barry A."/>
            <person name="Bayul T."/>
            <person name="Berlin A."/>
            <person name="Bessette D."/>
            <person name="Bloom T."/>
            <person name="Blye J."/>
            <person name="Boguslavskiy L."/>
            <person name="Bonnet C."/>
            <person name="Boukhgalter B."/>
            <person name="Bourzgui I."/>
            <person name="Brown A."/>
            <person name="Cahill P."/>
            <person name="Channer S."/>
            <person name="Cheshatsang Y."/>
            <person name="Chuda L."/>
            <person name="Citroen M."/>
            <person name="Collymore A."/>
            <person name="Cooke P."/>
            <person name="Costello M."/>
            <person name="D'Aco K."/>
            <person name="Daza R."/>
            <person name="De Haan G."/>
            <person name="DeGray S."/>
            <person name="DeMaso C."/>
            <person name="Dhargay N."/>
            <person name="Dooley K."/>
            <person name="Dooley E."/>
            <person name="Doricent M."/>
            <person name="Dorje P."/>
            <person name="Dorjee K."/>
            <person name="Dupes A."/>
            <person name="Elong R."/>
            <person name="Falk J."/>
            <person name="Farina A."/>
            <person name="Faro S."/>
            <person name="Ferguson D."/>
            <person name="Fisher S."/>
            <person name="Foley C.D."/>
            <person name="Franke A."/>
            <person name="Friedrich D."/>
            <person name="Gadbois L."/>
            <person name="Gearin G."/>
            <person name="Gearin C.R."/>
            <person name="Giannoukos G."/>
            <person name="Goode T."/>
            <person name="Graham J."/>
            <person name="Grandbois E."/>
            <person name="Grewal S."/>
            <person name="Gyaltsen K."/>
            <person name="Hafez N."/>
            <person name="Hagos B."/>
            <person name="Hall J."/>
            <person name="Henson C."/>
            <person name="Hollinger A."/>
            <person name="Honan T."/>
            <person name="Huard M.D."/>
            <person name="Hughes L."/>
            <person name="Hurhula B."/>
            <person name="Husby M.E."/>
            <person name="Kamat A."/>
            <person name="Kanga B."/>
            <person name="Kashin S."/>
            <person name="Khazanovich D."/>
            <person name="Kisner P."/>
            <person name="Lance K."/>
            <person name="Lara M."/>
            <person name="Lee W."/>
            <person name="Lennon N."/>
            <person name="Letendre F."/>
            <person name="LeVine R."/>
            <person name="Lipovsky A."/>
            <person name="Liu X."/>
            <person name="Liu J."/>
            <person name="Liu S."/>
            <person name="Lokyitsang T."/>
            <person name="Lokyitsang Y."/>
            <person name="Lubonja R."/>
            <person name="Lui A."/>
            <person name="MacDonald P."/>
            <person name="Magnisalis V."/>
            <person name="Maru K."/>
            <person name="Matthews C."/>
            <person name="McCusker W."/>
            <person name="McDonough S."/>
            <person name="Mehta T."/>
            <person name="Meldrim J."/>
            <person name="Meneus L."/>
            <person name="Mihai O."/>
            <person name="Mihalev A."/>
            <person name="Mihova T."/>
            <person name="Mittelman R."/>
            <person name="Mlenga V."/>
            <person name="Montmayeur A."/>
            <person name="Mulrain L."/>
            <person name="Navidi A."/>
            <person name="Naylor J."/>
            <person name="Negash T."/>
            <person name="Nguyen T."/>
            <person name="Nguyen N."/>
            <person name="Nicol R."/>
            <person name="Norbu C."/>
            <person name="Norbu N."/>
            <person name="Novod N."/>
            <person name="O'Neill B."/>
            <person name="Osman S."/>
            <person name="Markiewicz E."/>
            <person name="Oyono O.L."/>
            <person name="Patti C."/>
            <person name="Phunkhang P."/>
            <person name="Pierre F."/>
            <person name="Priest M."/>
            <person name="Raghuraman S."/>
            <person name="Rege F."/>
            <person name="Reyes R."/>
            <person name="Rise C."/>
            <person name="Rogov P."/>
            <person name="Ross K."/>
            <person name="Ryan E."/>
            <person name="Settipalli S."/>
            <person name="Shea T."/>
            <person name="Sherpa N."/>
            <person name="Shi L."/>
            <person name="Shih D."/>
            <person name="Sparrow T."/>
            <person name="Spaulding J."/>
            <person name="Stalker J."/>
            <person name="Stange-Thomann N."/>
            <person name="Stavropoulos S."/>
            <person name="Stone C."/>
            <person name="Strader C."/>
            <person name="Tesfaye S."/>
            <person name="Thomson T."/>
            <person name="Thoulutsang Y."/>
            <person name="Thoulutsang D."/>
            <person name="Topham K."/>
            <person name="Topping I."/>
            <person name="Tsamla T."/>
            <person name="Vassiliev H."/>
            <person name="Vo A."/>
            <person name="Wangchuk T."/>
            <person name="Wangdi T."/>
            <person name="Weiand M."/>
            <person name="Wilkinson J."/>
            <person name="Wilson A."/>
            <person name="Yadav S."/>
            <person name="Young G."/>
            <person name="Yu Q."/>
            <person name="Zembek L."/>
            <person name="Zhong D."/>
            <person name="Zimmer A."/>
            <person name="Zwirko Z."/>
            <person name="Jaffe D.B."/>
            <person name="Alvarez P."/>
            <person name="Brockman W."/>
            <person name="Butler J."/>
            <person name="Chin C."/>
            <person name="Gnerre S."/>
            <person name="Grabherr M."/>
            <person name="Kleber M."/>
            <person name="Mauceli E."/>
            <person name="MacCallum I."/>
        </authorList>
    </citation>
    <scope>NUCLEOTIDE SEQUENCE [LARGE SCALE GENOMIC DNA]</scope>
    <source>
        <strain evidence="5">Tucson 14024-0371.13</strain>
    </source>
</reference>
<comment type="similarity">
    <text evidence="1">Belongs to the PNP/UDP phosphorylase family.</text>
</comment>
<dbReference type="SUPFAM" id="SSF53167">
    <property type="entry name" value="Purine and uridine phosphorylases"/>
    <property type="match status" value="1"/>
</dbReference>
<evidence type="ECO:0000259" key="3">
    <source>
        <dbReference type="Pfam" id="PF01048"/>
    </source>
</evidence>
<gene>
    <name evidence="4" type="primary">Dana\GF18560</name>
    <name evidence="4" type="synonym">dana_GLEANR_19817</name>
    <name evidence="4" type="ORF">GF18560</name>
</gene>
<dbReference type="InterPro" id="IPR010059">
    <property type="entry name" value="Uridine_phosphorylase_euk"/>
</dbReference>
<proteinExistence type="inferred from homology"/>